<organism evidence="1 2">
    <name type="scientific">Tetranychus urticae</name>
    <name type="common">Two-spotted spider mite</name>
    <dbReference type="NCBI Taxonomy" id="32264"/>
    <lineage>
        <taxon>Eukaryota</taxon>
        <taxon>Metazoa</taxon>
        <taxon>Ecdysozoa</taxon>
        <taxon>Arthropoda</taxon>
        <taxon>Chelicerata</taxon>
        <taxon>Arachnida</taxon>
        <taxon>Acari</taxon>
        <taxon>Acariformes</taxon>
        <taxon>Trombidiformes</taxon>
        <taxon>Prostigmata</taxon>
        <taxon>Eleutherengona</taxon>
        <taxon>Raphignathae</taxon>
        <taxon>Tetranychoidea</taxon>
        <taxon>Tetranychidae</taxon>
        <taxon>Tetranychus</taxon>
    </lineage>
</organism>
<reference evidence="2" key="1">
    <citation type="submission" date="2011-08" db="EMBL/GenBank/DDBJ databases">
        <authorList>
            <person name="Rombauts S."/>
        </authorList>
    </citation>
    <scope>NUCLEOTIDE SEQUENCE</scope>
    <source>
        <strain evidence="2">London</strain>
    </source>
</reference>
<protein>
    <submittedName>
        <fullName evidence="1">Uncharacterized protein</fullName>
    </submittedName>
</protein>
<keyword evidence="2" id="KW-1185">Reference proteome</keyword>
<dbReference type="HOGENOM" id="CLU_3428625_0_0_1"/>
<dbReference type="EnsemblMetazoa" id="tetur01g05630.1">
    <property type="protein sequence ID" value="tetur01g05630.1"/>
    <property type="gene ID" value="tetur01g05630"/>
</dbReference>
<dbReference type="Proteomes" id="UP000015104">
    <property type="component" value="Unassembled WGS sequence"/>
</dbReference>
<sequence length="20" mass="2132">MKKVDAKSLPSTDSIVVTVL</sequence>
<evidence type="ECO:0000313" key="1">
    <source>
        <dbReference type="EnsemblMetazoa" id="tetur01g05630.1"/>
    </source>
</evidence>
<accession>T1JR50</accession>
<reference evidence="1" key="2">
    <citation type="submission" date="2015-06" db="UniProtKB">
        <authorList>
            <consortium name="EnsemblMetazoa"/>
        </authorList>
    </citation>
    <scope>IDENTIFICATION</scope>
</reference>
<dbReference type="AlphaFoldDB" id="T1JR50"/>
<proteinExistence type="predicted"/>
<name>T1JR50_TETUR</name>
<evidence type="ECO:0000313" key="2">
    <source>
        <dbReference type="Proteomes" id="UP000015104"/>
    </source>
</evidence>
<dbReference type="EMBL" id="CAEY01000444">
    <property type="status" value="NOT_ANNOTATED_CDS"/>
    <property type="molecule type" value="Genomic_DNA"/>
</dbReference>